<organism evidence="3 4">
    <name type="scientific">Rubrivivax rivuli</name>
    <dbReference type="NCBI Taxonomy" id="1862385"/>
    <lineage>
        <taxon>Bacteria</taxon>
        <taxon>Pseudomonadati</taxon>
        <taxon>Pseudomonadota</taxon>
        <taxon>Betaproteobacteria</taxon>
        <taxon>Burkholderiales</taxon>
        <taxon>Sphaerotilaceae</taxon>
        <taxon>Rubrivivax</taxon>
    </lineage>
</organism>
<proteinExistence type="inferred from homology"/>
<evidence type="ECO:0000259" key="2">
    <source>
        <dbReference type="Pfam" id="PF00535"/>
    </source>
</evidence>
<evidence type="ECO:0000256" key="1">
    <source>
        <dbReference type="ARBA" id="ARBA00038494"/>
    </source>
</evidence>
<evidence type="ECO:0000313" key="4">
    <source>
        <dbReference type="Proteomes" id="UP000285575"/>
    </source>
</evidence>
<dbReference type="Pfam" id="PF00535">
    <property type="entry name" value="Glycos_transf_2"/>
    <property type="match status" value="1"/>
</dbReference>
<dbReference type="InterPro" id="IPR001173">
    <property type="entry name" value="Glyco_trans_2-like"/>
</dbReference>
<dbReference type="Gene3D" id="3.90.550.10">
    <property type="entry name" value="Spore Coat Polysaccharide Biosynthesis Protein SpsA, Chain A"/>
    <property type="match status" value="1"/>
</dbReference>
<gene>
    <name evidence="3" type="ORF">EOE66_12355</name>
</gene>
<dbReference type="PANTHER" id="PTHR43630">
    <property type="entry name" value="POLY-BETA-1,6-N-ACETYL-D-GLUCOSAMINE SYNTHASE"/>
    <property type="match status" value="1"/>
</dbReference>
<name>A0A437RIJ4_9BURK</name>
<evidence type="ECO:0000313" key="3">
    <source>
        <dbReference type="EMBL" id="RVU46592.1"/>
    </source>
</evidence>
<comment type="caution">
    <text evidence="3">The sequence shown here is derived from an EMBL/GenBank/DDBJ whole genome shotgun (WGS) entry which is preliminary data.</text>
</comment>
<dbReference type="EMBL" id="SACR01000003">
    <property type="protein sequence ID" value="RVU46592.1"/>
    <property type="molecule type" value="Genomic_DNA"/>
</dbReference>
<keyword evidence="4" id="KW-1185">Reference proteome</keyword>
<dbReference type="OrthoDB" id="9815923at2"/>
<sequence length="362" mass="38950">MLAAWARADGLSMQAMNTLALVVIARNEARCITRCLRSFAGHVDRMLVLDTGSTDETAALARAAGAEVRPFEWCDDFAAARNAALRAAGADWHLVVDADEWLDSGAEALAAWRTTPPHRLGLVDIRNTFDGPQGEGVATAAVARLLPGHVRYQGRIHEQPDTALPAAPSGLRLLHDGYASAQKQAKADRNERLLHLALAEQPHDPYLLYQLGGELALRGAHTEAAGAYAQALQRVGPRASYRGDLVRRMLVALQALGEWGVAAELLEAELQRYASSAYFMLTVGNVFWNWAEDQPAAAAAVLPMAEDAWQQALQLSRQAPGAEARDVGHGLQLEQTGEHAALSLAALYQRRAQASAPVPAAR</sequence>
<dbReference type="Proteomes" id="UP000285575">
    <property type="component" value="Unassembled WGS sequence"/>
</dbReference>
<protein>
    <submittedName>
        <fullName evidence="3">Glycosyltransferase</fullName>
    </submittedName>
</protein>
<feature type="domain" description="Glycosyltransferase 2-like" evidence="2">
    <location>
        <begin position="21"/>
        <end position="104"/>
    </location>
</feature>
<dbReference type="Gene3D" id="1.25.40.10">
    <property type="entry name" value="Tetratricopeptide repeat domain"/>
    <property type="match status" value="1"/>
</dbReference>
<dbReference type="InterPro" id="IPR029044">
    <property type="entry name" value="Nucleotide-diphossugar_trans"/>
</dbReference>
<reference evidence="3 4" key="1">
    <citation type="submission" date="2019-01" db="EMBL/GenBank/DDBJ databases">
        <authorList>
            <person name="Chen W.-M."/>
        </authorList>
    </citation>
    <scope>NUCLEOTIDE SEQUENCE [LARGE SCALE GENOMIC DNA]</scope>
    <source>
        <strain evidence="3 4">KYPY4</strain>
    </source>
</reference>
<accession>A0A437RIJ4</accession>
<dbReference type="InterPro" id="IPR011990">
    <property type="entry name" value="TPR-like_helical_dom_sf"/>
</dbReference>
<dbReference type="PANTHER" id="PTHR43630:SF2">
    <property type="entry name" value="GLYCOSYLTRANSFERASE"/>
    <property type="match status" value="1"/>
</dbReference>
<comment type="similarity">
    <text evidence="1">Belongs to the glycosyltransferase 2 family. WaaE/KdtX subfamily.</text>
</comment>
<keyword evidence="3" id="KW-0808">Transferase</keyword>
<dbReference type="GO" id="GO:0016740">
    <property type="term" value="F:transferase activity"/>
    <property type="evidence" value="ECO:0007669"/>
    <property type="project" value="UniProtKB-KW"/>
</dbReference>
<dbReference type="AlphaFoldDB" id="A0A437RIJ4"/>
<dbReference type="SUPFAM" id="SSF48452">
    <property type="entry name" value="TPR-like"/>
    <property type="match status" value="1"/>
</dbReference>
<dbReference type="SUPFAM" id="SSF53448">
    <property type="entry name" value="Nucleotide-diphospho-sugar transferases"/>
    <property type="match status" value="1"/>
</dbReference>